<sequence length="336" mass="35749">MRSGAVRGGVRPAMLRAALVALGLGLTPGLALAQDAAPRPRQTACTVEGMLEDVRLALKEGSPAYQRYVRFRLKEAAIAMSPETLRNAVMQERDPAVLEVVGSALATKASNAQTPELVQPLLSRAVQDADPGLRAAAVKALRGAPSVEFMAQNGDVVTYEQLVRDSSPEVRRAGAENLVSESAEIYFGHHKPVSEAAVKAAAATEDPAVAAKLLGEVSMEAVGHEAVESVTRQLRADDVSVRAAAARALGGVPGPEAAGARRSLVELYRGDTNPAVREAALESLARLGQSSARPLMESLRGVDARMDPGIDAWLGAMKFNLQEWDLLLREKRRLRK</sequence>
<feature type="signal peptide" evidence="1">
    <location>
        <begin position="1"/>
        <end position="33"/>
    </location>
</feature>
<dbReference type="SUPFAM" id="SSF48371">
    <property type="entry name" value="ARM repeat"/>
    <property type="match status" value="1"/>
</dbReference>
<gene>
    <name evidence="2" type="ORF">JY651_20030</name>
</gene>
<dbReference type="Proteomes" id="UP000662747">
    <property type="component" value="Chromosome"/>
</dbReference>
<accession>A0ABX7P9H3</accession>
<dbReference type="Pfam" id="PF13646">
    <property type="entry name" value="HEAT_2"/>
    <property type="match status" value="1"/>
</dbReference>
<dbReference type="Gene3D" id="1.25.10.10">
    <property type="entry name" value="Leucine-rich Repeat Variant"/>
    <property type="match status" value="2"/>
</dbReference>
<evidence type="ECO:0000313" key="2">
    <source>
        <dbReference type="EMBL" id="QSQ27060.1"/>
    </source>
</evidence>
<keyword evidence="3" id="KW-1185">Reference proteome</keyword>
<dbReference type="InterPro" id="IPR016024">
    <property type="entry name" value="ARM-type_fold"/>
</dbReference>
<organism evidence="2 3">
    <name type="scientific">Pyxidicoccus parkwayensis</name>
    <dbReference type="NCBI Taxonomy" id="2813578"/>
    <lineage>
        <taxon>Bacteria</taxon>
        <taxon>Pseudomonadati</taxon>
        <taxon>Myxococcota</taxon>
        <taxon>Myxococcia</taxon>
        <taxon>Myxococcales</taxon>
        <taxon>Cystobacterineae</taxon>
        <taxon>Myxococcaceae</taxon>
        <taxon>Pyxidicoccus</taxon>
    </lineage>
</organism>
<name>A0ABX7P9H3_9BACT</name>
<evidence type="ECO:0000313" key="3">
    <source>
        <dbReference type="Proteomes" id="UP000662747"/>
    </source>
</evidence>
<evidence type="ECO:0000256" key="1">
    <source>
        <dbReference type="SAM" id="SignalP"/>
    </source>
</evidence>
<dbReference type="EMBL" id="CP071090">
    <property type="protein sequence ID" value="QSQ27060.1"/>
    <property type="molecule type" value="Genomic_DNA"/>
</dbReference>
<reference evidence="2 3" key="1">
    <citation type="submission" date="2021-02" db="EMBL/GenBank/DDBJ databases">
        <title>De Novo genome assembly of isolated myxobacteria.</title>
        <authorList>
            <person name="Stevens D.C."/>
        </authorList>
    </citation>
    <scope>NUCLEOTIDE SEQUENCE [LARGE SCALE GENOMIC DNA]</scope>
    <source>
        <strain evidence="3">SCPEA02</strain>
    </source>
</reference>
<feature type="chain" id="PRO_5045619727" evidence="1">
    <location>
        <begin position="34"/>
        <end position="336"/>
    </location>
</feature>
<keyword evidence="1" id="KW-0732">Signal</keyword>
<dbReference type="InterPro" id="IPR011989">
    <property type="entry name" value="ARM-like"/>
</dbReference>
<proteinExistence type="predicted"/>
<protein>
    <submittedName>
        <fullName evidence="2">HEAT repeat domain-containing protein</fullName>
    </submittedName>
</protein>